<dbReference type="EMBL" id="QQSY01000004">
    <property type="protein sequence ID" value="RDI97697.1"/>
    <property type="molecule type" value="Genomic_DNA"/>
</dbReference>
<name>A0A370K5H5_9GAMM</name>
<proteinExistence type="predicted"/>
<evidence type="ECO:0000313" key="2">
    <source>
        <dbReference type="Proteomes" id="UP000254711"/>
    </source>
</evidence>
<protein>
    <submittedName>
        <fullName evidence="1">Uncharacterized protein</fullName>
    </submittedName>
</protein>
<accession>A0A370K5H5</accession>
<comment type="caution">
    <text evidence="1">The sequence shown here is derived from an EMBL/GenBank/DDBJ whole genome shotgun (WGS) entry which is preliminary data.</text>
</comment>
<sequence>MAREAQAAPTQHHRTTVKAGTQLMLSGLQFVRKYEIASASIVTQARISGRISSWMFEDAREMADDRVRQLVAA</sequence>
<dbReference type="Proteomes" id="UP000254711">
    <property type="component" value="Unassembled WGS sequence"/>
</dbReference>
<organism evidence="1 2">
    <name type="scientific">Dyella solisilvae</name>
    <dbReference type="NCBI Taxonomy" id="1920168"/>
    <lineage>
        <taxon>Bacteria</taxon>
        <taxon>Pseudomonadati</taxon>
        <taxon>Pseudomonadota</taxon>
        <taxon>Gammaproteobacteria</taxon>
        <taxon>Lysobacterales</taxon>
        <taxon>Rhodanobacteraceae</taxon>
        <taxon>Dyella</taxon>
    </lineage>
</organism>
<keyword evidence="2" id="KW-1185">Reference proteome</keyword>
<reference evidence="1 2" key="1">
    <citation type="submission" date="2018-07" db="EMBL/GenBank/DDBJ databases">
        <title>Dyella solisilvae sp. nov., isolated from the pine and broad-leaved mixed forest soil.</title>
        <authorList>
            <person name="Gao Z."/>
            <person name="Qiu L."/>
        </authorList>
    </citation>
    <scope>NUCLEOTIDE SEQUENCE [LARGE SCALE GENOMIC DNA]</scope>
    <source>
        <strain evidence="1 2">DHG54</strain>
    </source>
</reference>
<evidence type="ECO:0000313" key="1">
    <source>
        <dbReference type="EMBL" id="RDI97697.1"/>
    </source>
</evidence>
<gene>
    <name evidence="1" type="ORF">DVT68_15560</name>
</gene>
<dbReference type="AlphaFoldDB" id="A0A370K5H5"/>